<dbReference type="AlphaFoldDB" id="A0A235CMV3"/>
<comment type="caution">
    <text evidence="7">The sequence shown here is derived from an EMBL/GenBank/DDBJ whole genome shotgun (WGS) entry which is preliminary data.</text>
</comment>
<reference evidence="7 9" key="1">
    <citation type="submission" date="2017-08" db="EMBL/GenBank/DDBJ databases">
        <title>Draft Genome Sequence of the Marine Bacterium Oceanimonas baumannii ATCC 700832.</title>
        <authorList>
            <person name="Mcclelland W.D."/>
            <person name="Brennan M.A."/>
            <person name="Trachtenberg A.M."/>
            <person name="Maclea K.S."/>
        </authorList>
    </citation>
    <scope>NUCLEOTIDE SEQUENCE [LARGE SCALE GENOMIC DNA]</scope>
    <source>
        <strain evidence="7 9">ATCC 700832</strain>
    </source>
</reference>
<dbReference type="InterPro" id="IPR036908">
    <property type="entry name" value="RlpA-like_sf"/>
</dbReference>
<dbReference type="GO" id="GO:0005886">
    <property type="term" value="C:plasma membrane"/>
    <property type="evidence" value="ECO:0007669"/>
    <property type="project" value="UniProtKB-SubCell"/>
</dbReference>
<name>A0A235CMV3_9GAMM</name>
<dbReference type="GO" id="GO:0071555">
    <property type="term" value="P:cell wall organization"/>
    <property type="evidence" value="ECO:0007669"/>
    <property type="project" value="UniProtKB-KW"/>
</dbReference>
<dbReference type="HAMAP" id="MF_02071">
    <property type="entry name" value="RlpA"/>
    <property type="match status" value="1"/>
</dbReference>
<keyword evidence="2 3" id="KW-0961">Cell wall biogenesis/degradation</keyword>
<dbReference type="GO" id="GO:0000270">
    <property type="term" value="P:peptidoglycan metabolic process"/>
    <property type="evidence" value="ECO:0007669"/>
    <property type="project" value="UniProtKB-UniRule"/>
</dbReference>
<dbReference type="Gene3D" id="2.40.40.10">
    <property type="entry name" value="RlpA-like domain"/>
    <property type="match status" value="1"/>
</dbReference>
<keyword evidence="3" id="KW-0472">Membrane</keyword>
<dbReference type="OrthoDB" id="9779128at2"/>
<reference evidence="8 10" key="2">
    <citation type="submission" date="2019-03" db="EMBL/GenBank/DDBJ databases">
        <title>Genomic Encyclopedia of Archaeal and Bacterial Type Strains, Phase II (KMG-II): from individual species to whole genera.</title>
        <authorList>
            <person name="Goeker M."/>
        </authorList>
    </citation>
    <scope>NUCLEOTIDE SEQUENCE [LARGE SCALE GENOMIC DNA]</scope>
    <source>
        <strain evidence="8 10">DSM 15594</strain>
    </source>
</reference>
<evidence type="ECO:0000259" key="6">
    <source>
        <dbReference type="Pfam" id="PF03330"/>
    </source>
</evidence>
<evidence type="ECO:0000313" key="8">
    <source>
        <dbReference type="EMBL" id="TDW62535.1"/>
    </source>
</evidence>
<dbReference type="InterPro" id="IPR034718">
    <property type="entry name" value="RlpA"/>
</dbReference>
<keyword evidence="3 7" id="KW-0449">Lipoprotein</keyword>
<dbReference type="PANTHER" id="PTHR34183">
    <property type="entry name" value="ENDOLYTIC PEPTIDOGLYCAN TRANSGLYCOSYLASE RLPA"/>
    <property type="match status" value="1"/>
</dbReference>
<feature type="domain" description="RlpA-like protein double-psi beta-barrel" evidence="6">
    <location>
        <begin position="38"/>
        <end position="125"/>
    </location>
</feature>
<dbReference type="PROSITE" id="PS51257">
    <property type="entry name" value="PROKAR_LIPOPROTEIN"/>
    <property type="match status" value="1"/>
</dbReference>
<dbReference type="Proteomes" id="UP000295058">
    <property type="component" value="Unassembled WGS sequence"/>
</dbReference>
<keyword evidence="3" id="KW-1003">Cell membrane</keyword>
<proteinExistence type="inferred from homology"/>
<comment type="similarity">
    <text evidence="3 4">Belongs to the RlpA family.</text>
</comment>
<evidence type="ECO:0000313" key="7">
    <source>
        <dbReference type="EMBL" id="OYD25357.1"/>
    </source>
</evidence>
<protein>
    <recommendedName>
        <fullName evidence="3">Endolytic peptidoglycan transglycosylase RlpA</fullName>
        <ecNumber evidence="3">4.2.2.-</ecNumber>
    </recommendedName>
</protein>
<dbReference type="InterPro" id="IPR012997">
    <property type="entry name" value="RplA"/>
</dbReference>
<dbReference type="PANTHER" id="PTHR34183:SF8">
    <property type="entry name" value="ENDOLYTIC PEPTIDOGLYCAN TRANSGLYCOSYLASE RLPA-RELATED"/>
    <property type="match status" value="1"/>
</dbReference>
<dbReference type="EMBL" id="SODO01000001">
    <property type="protein sequence ID" value="TDW62535.1"/>
    <property type="molecule type" value="Genomic_DNA"/>
</dbReference>
<evidence type="ECO:0000256" key="4">
    <source>
        <dbReference type="RuleBase" id="RU003495"/>
    </source>
</evidence>
<dbReference type="InterPro" id="IPR009009">
    <property type="entry name" value="RlpA-like_DPBB"/>
</dbReference>
<feature type="signal peptide" evidence="5">
    <location>
        <begin position="1"/>
        <end position="20"/>
    </location>
</feature>
<dbReference type="SUPFAM" id="SSF50685">
    <property type="entry name" value="Barwin-like endoglucanases"/>
    <property type="match status" value="1"/>
</dbReference>
<sequence length="130" mass="14109">MRLFLRCCLVFLLLGVSACASQSGASSPSSRQVMLLGEGKASYYGGRHHGLKTASGERFNKNDLTAAHKTLPFGTRVKVTNLNNNRVVVVRINDRGPYAHGRVIDLSERAAREVGMLRAGVASVKLELLK</sequence>
<keyword evidence="3" id="KW-0564">Palmitate</keyword>
<keyword evidence="1 3" id="KW-0456">Lyase</keyword>
<dbReference type="EC" id="4.2.2.-" evidence="3"/>
<dbReference type="RefSeq" id="WP_094277726.1">
    <property type="nucleotide sequence ID" value="NZ_JBLWZI010000020.1"/>
</dbReference>
<evidence type="ECO:0000313" key="9">
    <source>
        <dbReference type="Proteomes" id="UP000243640"/>
    </source>
</evidence>
<dbReference type="CDD" id="cd22268">
    <property type="entry name" value="DPBB_RlpA-like"/>
    <property type="match status" value="1"/>
</dbReference>
<evidence type="ECO:0000256" key="3">
    <source>
        <dbReference type="HAMAP-Rule" id="MF_02071"/>
    </source>
</evidence>
<comment type="function">
    <text evidence="3">Lytic transglycosylase with a strong preference for naked glycan strands that lack stem peptides.</text>
</comment>
<evidence type="ECO:0000256" key="1">
    <source>
        <dbReference type="ARBA" id="ARBA00023239"/>
    </source>
</evidence>
<evidence type="ECO:0000256" key="5">
    <source>
        <dbReference type="SAM" id="SignalP"/>
    </source>
</evidence>
<gene>
    <name evidence="3" type="primary">rlpA</name>
    <name evidence="7" type="ORF">B6S09_05705</name>
    <name evidence="8" type="ORF">LY04_00608</name>
</gene>
<feature type="chain" id="PRO_5013412990" description="Endolytic peptidoglycan transglycosylase RlpA" evidence="5">
    <location>
        <begin position="21"/>
        <end position="130"/>
    </location>
</feature>
<comment type="subcellular location">
    <subcellularLocation>
        <location evidence="3">Cell membrane</location>
        <topology evidence="3">Lipid-anchor</topology>
    </subcellularLocation>
</comment>
<organism evidence="7 9">
    <name type="scientific">Oceanimonas baumannii</name>
    <dbReference type="NCBI Taxonomy" id="129578"/>
    <lineage>
        <taxon>Bacteria</taxon>
        <taxon>Pseudomonadati</taxon>
        <taxon>Pseudomonadota</taxon>
        <taxon>Gammaproteobacteria</taxon>
        <taxon>Aeromonadales</taxon>
        <taxon>Aeromonadaceae</taxon>
        <taxon>Oceanimonas</taxon>
    </lineage>
</organism>
<dbReference type="EMBL" id="NQJF01000004">
    <property type="protein sequence ID" value="OYD25357.1"/>
    <property type="molecule type" value="Genomic_DNA"/>
</dbReference>
<evidence type="ECO:0000256" key="2">
    <source>
        <dbReference type="ARBA" id="ARBA00023316"/>
    </source>
</evidence>
<dbReference type="Pfam" id="PF03330">
    <property type="entry name" value="DPBB_1"/>
    <property type="match status" value="1"/>
</dbReference>
<evidence type="ECO:0000313" key="10">
    <source>
        <dbReference type="Proteomes" id="UP000295058"/>
    </source>
</evidence>
<keyword evidence="5" id="KW-0732">Signal</keyword>
<dbReference type="Proteomes" id="UP000243640">
    <property type="component" value="Unassembled WGS sequence"/>
</dbReference>
<dbReference type="NCBIfam" id="TIGR00413">
    <property type="entry name" value="rlpA"/>
    <property type="match status" value="1"/>
</dbReference>
<accession>A0A235CMV3</accession>
<dbReference type="GO" id="GO:0008932">
    <property type="term" value="F:lytic endotransglycosylase activity"/>
    <property type="evidence" value="ECO:0007669"/>
    <property type="project" value="UniProtKB-UniRule"/>
</dbReference>
<keyword evidence="10" id="KW-1185">Reference proteome</keyword>